<accession>A0A934R705</accession>
<reference evidence="1" key="1">
    <citation type="submission" date="2021-01" db="EMBL/GenBank/DDBJ databases">
        <title>Modified the classification status of verrucomicrobia.</title>
        <authorList>
            <person name="Feng X."/>
        </authorList>
    </citation>
    <scope>NUCLEOTIDE SEQUENCE</scope>
    <source>
        <strain evidence="1">JCM 18052</strain>
    </source>
</reference>
<dbReference type="EMBL" id="JAENIK010000012">
    <property type="protein sequence ID" value="MBK1817517.1"/>
    <property type="molecule type" value="Genomic_DNA"/>
</dbReference>
<dbReference type="RefSeq" id="WP_200352457.1">
    <property type="nucleotide sequence ID" value="NZ_BAABHZ010000001.1"/>
</dbReference>
<proteinExistence type="predicted"/>
<dbReference type="SUPFAM" id="SSF52540">
    <property type="entry name" value="P-loop containing nucleoside triphosphate hydrolases"/>
    <property type="match status" value="1"/>
</dbReference>
<keyword evidence="2" id="KW-1185">Reference proteome</keyword>
<evidence type="ECO:0008006" key="3">
    <source>
        <dbReference type="Google" id="ProtNLM"/>
    </source>
</evidence>
<dbReference type="AlphaFoldDB" id="A0A934R705"/>
<protein>
    <recommendedName>
        <fullName evidence="3">Sulfotransferase family protein</fullName>
    </recommendedName>
</protein>
<comment type="caution">
    <text evidence="1">The sequence shown here is derived from an EMBL/GenBank/DDBJ whole genome shotgun (WGS) entry which is preliminary data.</text>
</comment>
<name>A0A934R705_9BACT</name>
<dbReference type="InterPro" id="IPR027417">
    <property type="entry name" value="P-loop_NTPase"/>
</dbReference>
<evidence type="ECO:0000313" key="2">
    <source>
        <dbReference type="Proteomes" id="UP000600139"/>
    </source>
</evidence>
<sequence length="233" mass="25889">MSLEPITIVCGLPRSGTSLMMQILDAAGIRCAGEYPAFEPAELLTGVTSEFIESNVGGAFKLLDPHLHSLPTGKNYRFIMMTRSRRQQSISMVKMMRLTQSVRPGPISGQTMEAMRNNIAIEEAEAIGAISLHGAPILKVRFEDIIERTTPTVWRIADFLNNWSEPEMAAVVKPRSAVCYNGMLEVELVAEREARDAAEKLAPFDPLQCQCHLPPYPCPCTYCEHGEYDRTTV</sequence>
<dbReference type="Gene3D" id="3.40.50.300">
    <property type="entry name" value="P-loop containing nucleotide triphosphate hydrolases"/>
    <property type="match status" value="1"/>
</dbReference>
<organism evidence="1 2">
    <name type="scientific">Luteolibacter yonseiensis</name>
    <dbReference type="NCBI Taxonomy" id="1144680"/>
    <lineage>
        <taxon>Bacteria</taxon>
        <taxon>Pseudomonadati</taxon>
        <taxon>Verrucomicrobiota</taxon>
        <taxon>Verrucomicrobiia</taxon>
        <taxon>Verrucomicrobiales</taxon>
        <taxon>Verrucomicrobiaceae</taxon>
        <taxon>Luteolibacter</taxon>
    </lineage>
</organism>
<dbReference type="Proteomes" id="UP000600139">
    <property type="component" value="Unassembled WGS sequence"/>
</dbReference>
<evidence type="ECO:0000313" key="1">
    <source>
        <dbReference type="EMBL" id="MBK1817517.1"/>
    </source>
</evidence>
<gene>
    <name evidence="1" type="ORF">JIN84_17990</name>
</gene>